<dbReference type="NCBIfam" id="TIGR00696">
    <property type="entry name" value="wecG_tagA_cpsF"/>
    <property type="match status" value="1"/>
</dbReference>
<keyword evidence="2" id="KW-0808">Transferase</keyword>
<dbReference type="InterPro" id="IPR004629">
    <property type="entry name" value="WecG_TagA_CpsF"/>
</dbReference>
<dbReference type="Pfam" id="PF03808">
    <property type="entry name" value="Glyco_tran_WecG"/>
    <property type="match status" value="1"/>
</dbReference>
<organism evidence="3 4">
    <name type="scientific">Dactylosporangium siamense</name>
    <dbReference type="NCBI Taxonomy" id="685454"/>
    <lineage>
        <taxon>Bacteria</taxon>
        <taxon>Bacillati</taxon>
        <taxon>Actinomycetota</taxon>
        <taxon>Actinomycetes</taxon>
        <taxon>Micromonosporales</taxon>
        <taxon>Micromonosporaceae</taxon>
        <taxon>Dactylosporangium</taxon>
    </lineage>
</organism>
<name>A0A919PHH4_9ACTN</name>
<evidence type="ECO:0000256" key="1">
    <source>
        <dbReference type="ARBA" id="ARBA00022676"/>
    </source>
</evidence>
<keyword evidence="1" id="KW-0328">Glycosyltransferase</keyword>
<evidence type="ECO:0008006" key="5">
    <source>
        <dbReference type="Google" id="ProtNLM"/>
    </source>
</evidence>
<dbReference type="PANTHER" id="PTHR34136:SF1">
    <property type="entry name" value="UDP-N-ACETYL-D-MANNOSAMINURONIC ACID TRANSFERASE"/>
    <property type="match status" value="1"/>
</dbReference>
<dbReference type="EMBL" id="BONQ01000022">
    <property type="protein sequence ID" value="GIG43311.1"/>
    <property type="molecule type" value="Genomic_DNA"/>
</dbReference>
<gene>
    <name evidence="3" type="ORF">Dsi01nite_013520</name>
</gene>
<dbReference type="Proteomes" id="UP000660611">
    <property type="component" value="Unassembled WGS sequence"/>
</dbReference>
<accession>A0A919PHH4</accession>
<reference evidence="3" key="1">
    <citation type="submission" date="2021-01" db="EMBL/GenBank/DDBJ databases">
        <title>Whole genome shotgun sequence of Dactylosporangium siamense NBRC 106093.</title>
        <authorList>
            <person name="Komaki H."/>
            <person name="Tamura T."/>
        </authorList>
    </citation>
    <scope>NUCLEOTIDE SEQUENCE</scope>
    <source>
        <strain evidence="3">NBRC 106093</strain>
    </source>
</reference>
<dbReference type="CDD" id="cd06533">
    <property type="entry name" value="Glyco_transf_WecG_TagA"/>
    <property type="match status" value="1"/>
</dbReference>
<evidence type="ECO:0000256" key="2">
    <source>
        <dbReference type="ARBA" id="ARBA00022679"/>
    </source>
</evidence>
<proteinExistence type="predicted"/>
<keyword evidence="4" id="KW-1185">Reference proteome</keyword>
<dbReference type="RefSeq" id="WP_203845180.1">
    <property type="nucleotide sequence ID" value="NZ_BAAAVW010000004.1"/>
</dbReference>
<dbReference type="GO" id="GO:0016758">
    <property type="term" value="F:hexosyltransferase activity"/>
    <property type="evidence" value="ECO:0007669"/>
    <property type="project" value="TreeGrafter"/>
</dbReference>
<dbReference type="AlphaFoldDB" id="A0A919PHH4"/>
<evidence type="ECO:0000313" key="3">
    <source>
        <dbReference type="EMBL" id="GIG43311.1"/>
    </source>
</evidence>
<evidence type="ECO:0000313" key="4">
    <source>
        <dbReference type="Proteomes" id="UP000660611"/>
    </source>
</evidence>
<comment type="caution">
    <text evidence="3">The sequence shown here is derived from an EMBL/GenBank/DDBJ whole genome shotgun (WGS) entry which is preliminary data.</text>
</comment>
<dbReference type="PANTHER" id="PTHR34136">
    <property type="match status" value="1"/>
</dbReference>
<sequence length="280" mass="29945">MLHTRARWRRVPLGGLSVDPLTEAEVVSHVCSALARGEGGWIVTPNVDILRQVSRDPQLRAQLREADLVVADGTPLVWAARLAGWNLPARVAGSDLIWSLSRALAADGGSVFVLGGTPAAADPDGAHRAAASPDGAYRAAAVLADDCPGLRVAGTLCPPFGFDADPASLEAVCAAVIDAEPEMVYVGIGFPRQEHLIRRLRAALPGTWFLGCGAAVNFVAGDIQRANPAMQKAGLEWLDRLAREPRRLARRYLREDAPFAAALLARSLHHRLTHRPAHRA</sequence>
<protein>
    <recommendedName>
        <fullName evidence="5">N-acetylglucosaminyldiphosphoundecaprenol N-acetyl-beta-D-mannosaminyltransferase</fullName>
    </recommendedName>
</protein>